<dbReference type="Proteomes" id="UP001152622">
    <property type="component" value="Chromosome 12"/>
</dbReference>
<comment type="caution">
    <text evidence="2">The sequence shown here is derived from an EMBL/GenBank/DDBJ whole genome shotgun (WGS) entry which is preliminary data.</text>
</comment>
<gene>
    <name evidence="2" type="ORF">SKAU_G00304840</name>
</gene>
<dbReference type="EMBL" id="JAINUF010000012">
    <property type="protein sequence ID" value="KAJ8346291.1"/>
    <property type="molecule type" value="Genomic_DNA"/>
</dbReference>
<sequence>MAASSPSQTQSELQDRSASSPLTSQSEDESQLDRDVQQEPPTVHTQTRILVVMKALQLQLHLHIRVCQVGHSQRTLHPAVPAALADHGDVTALPHLDLMIFHSQEQQFPLNLALRYFQEPPKTSSNHLLPVSHLDDQFGRNPHQMTSPPNLLGKGNGRPRMSQTNIWCQTPLNRSLAPTSQGDSGQLSIDSGLVTAPAWPAFTGGAAAQAHCVLVERSKQWNTSLKPALSKD</sequence>
<feature type="compositionally biased region" description="Polar residues" evidence="1">
    <location>
        <begin position="1"/>
        <end position="25"/>
    </location>
</feature>
<proteinExistence type="predicted"/>
<dbReference type="AlphaFoldDB" id="A0A9Q1EWI0"/>
<protein>
    <submittedName>
        <fullName evidence="2">Uncharacterized protein</fullName>
    </submittedName>
</protein>
<name>A0A9Q1EWI0_SYNKA</name>
<reference evidence="2" key="1">
    <citation type="journal article" date="2023" name="Science">
        <title>Genome structures resolve the early diversification of teleost fishes.</title>
        <authorList>
            <person name="Parey E."/>
            <person name="Louis A."/>
            <person name="Montfort J."/>
            <person name="Bouchez O."/>
            <person name="Roques C."/>
            <person name="Iampietro C."/>
            <person name="Lluch J."/>
            <person name="Castinel A."/>
            <person name="Donnadieu C."/>
            <person name="Desvignes T."/>
            <person name="Floi Bucao C."/>
            <person name="Jouanno E."/>
            <person name="Wen M."/>
            <person name="Mejri S."/>
            <person name="Dirks R."/>
            <person name="Jansen H."/>
            <person name="Henkel C."/>
            <person name="Chen W.J."/>
            <person name="Zahm M."/>
            <person name="Cabau C."/>
            <person name="Klopp C."/>
            <person name="Thompson A.W."/>
            <person name="Robinson-Rechavi M."/>
            <person name="Braasch I."/>
            <person name="Lecointre G."/>
            <person name="Bobe J."/>
            <person name="Postlethwait J.H."/>
            <person name="Berthelot C."/>
            <person name="Roest Crollius H."/>
            <person name="Guiguen Y."/>
        </authorList>
    </citation>
    <scope>NUCLEOTIDE SEQUENCE</scope>
    <source>
        <strain evidence="2">WJC10195</strain>
    </source>
</reference>
<evidence type="ECO:0000313" key="2">
    <source>
        <dbReference type="EMBL" id="KAJ8346291.1"/>
    </source>
</evidence>
<dbReference type="OrthoDB" id="10644027at2759"/>
<organism evidence="2 3">
    <name type="scientific">Synaphobranchus kaupii</name>
    <name type="common">Kaup's arrowtooth eel</name>
    <dbReference type="NCBI Taxonomy" id="118154"/>
    <lineage>
        <taxon>Eukaryota</taxon>
        <taxon>Metazoa</taxon>
        <taxon>Chordata</taxon>
        <taxon>Craniata</taxon>
        <taxon>Vertebrata</taxon>
        <taxon>Euteleostomi</taxon>
        <taxon>Actinopterygii</taxon>
        <taxon>Neopterygii</taxon>
        <taxon>Teleostei</taxon>
        <taxon>Anguilliformes</taxon>
        <taxon>Synaphobranchidae</taxon>
        <taxon>Synaphobranchus</taxon>
    </lineage>
</organism>
<keyword evidence="3" id="KW-1185">Reference proteome</keyword>
<accession>A0A9Q1EWI0</accession>
<evidence type="ECO:0000256" key="1">
    <source>
        <dbReference type="SAM" id="MobiDB-lite"/>
    </source>
</evidence>
<feature type="region of interest" description="Disordered" evidence="1">
    <location>
        <begin position="1"/>
        <end position="43"/>
    </location>
</feature>
<evidence type="ECO:0000313" key="3">
    <source>
        <dbReference type="Proteomes" id="UP001152622"/>
    </source>
</evidence>